<gene>
    <name evidence="2" type="ORF">J2S77_000131</name>
</gene>
<dbReference type="PANTHER" id="PTHR40078">
    <property type="entry name" value="INTEGRAL MEMBRANE PROTEIN-RELATED"/>
    <property type="match status" value="1"/>
</dbReference>
<keyword evidence="1" id="KW-0812">Transmembrane</keyword>
<dbReference type="InterPro" id="IPR038750">
    <property type="entry name" value="YczE/YyaS-like"/>
</dbReference>
<dbReference type="RefSeq" id="WP_306973691.1">
    <property type="nucleotide sequence ID" value="NZ_JAUSTQ010000001.1"/>
</dbReference>
<dbReference type="EMBL" id="JAUSTQ010000001">
    <property type="protein sequence ID" value="MDQ0158181.1"/>
    <property type="molecule type" value="Genomic_DNA"/>
</dbReference>
<protein>
    <submittedName>
        <fullName evidence="2">Membrane protein YczE</fullName>
    </submittedName>
</protein>
<name>A0ABT9VB41_9BACI</name>
<keyword evidence="1" id="KW-0472">Membrane</keyword>
<dbReference type="Pfam" id="PF19700">
    <property type="entry name" value="DUF6198"/>
    <property type="match status" value="1"/>
</dbReference>
<keyword evidence="1" id="KW-1133">Transmembrane helix</keyword>
<feature type="transmembrane region" description="Helical" evidence="1">
    <location>
        <begin position="77"/>
        <end position="95"/>
    </location>
</feature>
<accession>A0ABT9VB41</accession>
<feature type="transmembrane region" description="Helical" evidence="1">
    <location>
        <begin position="107"/>
        <end position="130"/>
    </location>
</feature>
<evidence type="ECO:0000256" key="1">
    <source>
        <dbReference type="SAM" id="Phobius"/>
    </source>
</evidence>
<evidence type="ECO:0000313" key="2">
    <source>
        <dbReference type="EMBL" id="MDQ0158181.1"/>
    </source>
</evidence>
<dbReference type="PANTHER" id="PTHR40078:SF1">
    <property type="entry name" value="INTEGRAL MEMBRANE PROTEIN"/>
    <property type="match status" value="1"/>
</dbReference>
<evidence type="ECO:0000313" key="3">
    <source>
        <dbReference type="Proteomes" id="UP001224359"/>
    </source>
</evidence>
<keyword evidence="3" id="KW-1185">Reference proteome</keyword>
<dbReference type="Proteomes" id="UP001224359">
    <property type="component" value="Unassembled WGS sequence"/>
</dbReference>
<feature type="transmembrane region" description="Helical" evidence="1">
    <location>
        <begin position="151"/>
        <end position="180"/>
    </location>
</feature>
<sequence length="200" mass="22260">MILKKFSIFFIGLSIFSYGIALAIQVQYLGIHPWDVLTIAFYDLFGLSVGTWTVIIGLAIILFTLFARREYINIGTFLNTFLVGVFVDMFLYLEWFPASDVLVGDIAIMLLAIVAMGIGGGTYSAAQIGLGPRDGFMLSISDMTGKSIQRIRIYVETGVLILGLVLGGPVFVFTFIFTFIQSPIYQRVFFAIKPYTTRVQ</sequence>
<reference evidence="2 3" key="1">
    <citation type="submission" date="2023-07" db="EMBL/GenBank/DDBJ databases">
        <title>Genomic Encyclopedia of Type Strains, Phase IV (KMG-IV): sequencing the most valuable type-strain genomes for metagenomic binning, comparative biology and taxonomic classification.</title>
        <authorList>
            <person name="Goeker M."/>
        </authorList>
    </citation>
    <scope>NUCLEOTIDE SEQUENCE [LARGE SCALE GENOMIC DNA]</scope>
    <source>
        <strain evidence="2 3">DSM 16460</strain>
    </source>
</reference>
<organism evidence="2 3">
    <name type="scientific">Alkalibacillus salilacus</name>
    <dbReference type="NCBI Taxonomy" id="284582"/>
    <lineage>
        <taxon>Bacteria</taxon>
        <taxon>Bacillati</taxon>
        <taxon>Bacillota</taxon>
        <taxon>Bacilli</taxon>
        <taxon>Bacillales</taxon>
        <taxon>Bacillaceae</taxon>
        <taxon>Alkalibacillus</taxon>
    </lineage>
</organism>
<feature type="transmembrane region" description="Helical" evidence="1">
    <location>
        <begin position="39"/>
        <end position="65"/>
    </location>
</feature>
<proteinExistence type="predicted"/>
<comment type="caution">
    <text evidence="2">The sequence shown here is derived from an EMBL/GenBank/DDBJ whole genome shotgun (WGS) entry which is preliminary data.</text>
</comment>